<keyword evidence="8" id="KW-1185">Reference proteome</keyword>
<evidence type="ECO:0000313" key="8">
    <source>
        <dbReference type="Proteomes" id="UP000295565"/>
    </source>
</evidence>
<dbReference type="InterPro" id="IPR004089">
    <property type="entry name" value="MCPsignal_dom"/>
</dbReference>
<dbReference type="GO" id="GO:0004888">
    <property type="term" value="F:transmembrane signaling receptor activity"/>
    <property type="evidence" value="ECO:0007669"/>
    <property type="project" value="InterPro"/>
</dbReference>
<evidence type="ECO:0000256" key="4">
    <source>
        <dbReference type="PROSITE-ProRule" id="PRU00284"/>
    </source>
</evidence>
<dbReference type="FunFam" id="1.10.287.950:FF:000001">
    <property type="entry name" value="Methyl-accepting chemotaxis sensory transducer"/>
    <property type="match status" value="1"/>
</dbReference>
<dbReference type="AlphaFoldDB" id="A0A4R1J9C3"/>
<organism evidence="7 8">
    <name type="scientific">Celerinatantimonas diazotrophica</name>
    <dbReference type="NCBI Taxonomy" id="412034"/>
    <lineage>
        <taxon>Bacteria</taxon>
        <taxon>Pseudomonadati</taxon>
        <taxon>Pseudomonadota</taxon>
        <taxon>Gammaproteobacteria</taxon>
        <taxon>Celerinatantimonadaceae</taxon>
        <taxon>Celerinatantimonas</taxon>
    </lineage>
</organism>
<evidence type="ECO:0000256" key="5">
    <source>
        <dbReference type="SAM" id="Phobius"/>
    </source>
</evidence>
<dbReference type="InterPro" id="IPR004090">
    <property type="entry name" value="Chemotax_Me-accpt_rcpt"/>
</dbReference>
<keyword evidence="5" id="KW-0812">Transmembrane</keyword>
<dbReference type="PROSITE" id="PS50111">
    <property type="entry name" value="CHEMOTAXIS_TRANSDUC_2"/>
    <property type="match status" value="1"/>
</dbReference>
<feature type="transmembrane region" description="Helical" evidence="5">
    <location>
        <begin position="21"/>
        <end position="39"/>
    </location>
</feature>
<comment type="caution">
    <text evidence="7">The sequence shown here is derived from an EMBL/GenBank/DDBJ whole genome shotgun (WGS) entry which is preliminary data.</text>
</comment>
<feature type="domain" description="Methyl-accepting transducer" evidence="6">
    <location>
        <begin position="229"/>
        <end position="465"/>
    </location>
</feature>
<dbReference type="PRINTS" id="PR00260">
    <property type="entry name" value="CHEMTRNSDUCR"/>
</dbReference>
<keyword evidence="5" id="KW-1133">Transmembrane helix</keyword>
<feature type="transmembrane region" description="Helical" evidence="5">
    <location>
        <begin position="153"/>
        <end position="175"/>
    </location>
</feature>
<dbReference type="PANTHER" id="PTHR32089">
    <property type="entry name" value="METHYL-ACCEPTING CHEMOTAXIS PROTEIN MCPB"/>
    <property type="match status" value="1"/>
</dbReference>
<dbReference type="OrthoDB" id="2489132at2"/>
<dbReference type="GO" id="GO:0006935">
    <property type="term" value="P:chemotaxis"/>
    <property type="evidence" value="ECO:0007669"/>
    <property type="project" value="InterPro"/>
</dbReference>
<name>A0A4R1J9C3_9GAMM</name>
<dbReference type="GO" id="GO:0016020">
    <property type="term" value="C:membrane"/>
    <property type="evidence" value="ECO:0007669"/>
    <property type="project" value="UniProtKB-SubCell"/>
</dbReference>
<evidence type="ECO:0000256" key="2">
    <source>
        <dbReference type="ARBA" id="ARBA00023224"/>
    </source>
</evidence>
<evidence type="ECO:0000256" key="3">
    <source>
        <dbReference type="ARBA" id="ARBA00029447"/>
    </source>
</evidence>
<accession>A0A4R1J9C3</accession>
<dbReference type="Pfam" id="PF00015">
    <property type="entry name" value="MCPsignal"/>
    <property type="match status" value="1"/>
</dbReference>
<comment type="similarity">
    <text evidence="3">Belongs to the methyl-accepting chemotaxis (MCP) protein family.</text>
</comment>
<proteinExistence type="inferred from homology"/>
<dbReference type="SUPFAM" id="SSF58104">
    <property type="entry name" value="Methyl-accepting chemotaxis protein (MCP) signaling domain"/>
    <property type="match status" value="1"/>
</dbReference>
<keyword evidence="2 4" id="KW-0807">Transducer</keyword>
<comment type="subcellular location">
    <subcellularLocation>
        <location evidence="1">Membrane</location>
    </subcellularLocation>
</comment>
<evidence type="ECO:0000313" key="7">
    <source>
        <dbReference type="EMBL" id="TCK47014.1"/>
    </source>
</evidence>
<dbReference type="RefSeq" id="WP_131913908.1">
    <property type="nucleotide sequence ID" value="NZ_SMGD01000016.1"/>
</dbReference>
<dbReference type="Gene3D" id="1.10.287.950">
    <property type="entry name" value="Methyl-accepting chemotaxis protein"/>
    <property type="match status" value="1"/>
</dbReference>
<evidence type="ECO:0000256" key="1">
    <source>
        <dbReference type="ARBA" id="ARBA00004370"/>
    </source>
</evidence>
<keyword evidence="5" id="KW-0472">Membrane</keyword>
<evidence type="ECO:0000259" key="6">
    <source>
        <dbReference type="PROSITE" id="PS50111"/>
    </source>
</evidence>
<dbReference type="SMART" id="SM00283">
    <property type="entry name" value="MA"/>
    <property type="match status" value="1"/>
</dbReference>
<dbReference type="GO" id="GO:0007165">
    <property type="term" value="P:signal transduction"/>
    <property type="evidence" value="ECO:0007669"/>
    <property type="project" value="UniProtKB-KW"/>
</dbReference>
<protein>
    <submittedName>
        <fullName evidence="7">Methyl-accepting chemotaxis protein</fullName>
    </submittedName>
</protein>
<dbReference type="PANTHER" id="PTHR32089:SF120">
    <property type="entry name" value="METHYL-ACCEPTING CHEMOTAXIS PROTEIN TLPQ"/>
    <property type="match status" value="1"/>
</dbReference>
<sequence>MKSAMLSRWEKLLTRISLKHKIYLLIFSSLIVLVGKLYLDSYLVRQDAMTTQAQTMRQDAQKLADLSNQQLHNPVYLKTLIDSNVHYQLSVVDKSQQVIAGAELSAIPKLSQLTSSGNVFRYAVKLNNGEILVLSQQEEPIVAGAKRFFQRSLIVTLVIAVFFVVFMVAAAKVLIKQVELLRQQLRLMATKDFTQPQLMHSNDEFGSIETAANETRLDLEKVLITQGKMTQELQTVADQMTICMDETKEATQEEFAQVDQLATAMSEVAATVNDVANNAEQAATAAQQANELASQGNHDVNASIQTINQLADNISRSSDSVQAVEQRVNEIGSVVETINSISEQTNLLALNAAIEAARAGEYGRGFAVVADEVRNLAKSTQNATVEIHSMIAQLRESAGLASQMMEESVQYAQRSVEQVSNAGDELNQIVQQVSQITQMNTLIATASEQQREVTREMDENLIQLKDLIKASVTVIDELYETSQVLSSHGQGLGQMAAEFRLDSRTES</sequence>
<gene>
    <name evidence="7" type="ORF">EV690_3168</name>
</gene>
<dbReference type="Proteomes" id="UP000295565">
    <property type="component" value="Unassembled WGS sequence"/>
</dbReference>
<dbReference type="EMBL" id="SMGD01000016">
    <property type="protein sequence ID" value="TCK47014.1"/>
    <property type="molecule type" value="Genomic_DNA"/>
</dbReference>
<reference evidence="7 8" key="1">
    <citation type="submission" date="2019-03" db="EMBL/GenBank/DDBJ databases">
        <title>Genomic Encyclopedia of Type Strains, Phase IV (KMG-IV): sequencing the most valuable type-strain genomes for metagenomic binning, comparative biology and taxonomic classification.</title>
        <authorList>
            <person name="Goeker M."/>
        </authorList>
    </citation>
    <scope>NUCLEOTIDE SEQUENCE [LARGE SCALE GENOMIC DNA]</scope>
    <source>
        <strain evidence="7 8">DSM 18577</strain>
    </source>
</reference>